<dbReference type="EMBL" id="CP026096">
    <property type="protein sequence ID" value="AZV45674.1"/>
    <property type="molecule type" value="Genomic_DNA"/>
</dbReference>
<name>A0A3T0KZB0_9BACI</name>
<evidence type="ECO:0000313" key="1">
    <source>
        <dbReference type="EMBL" id="AZV45674.1"/>
    </source>
</evidence>
<evidence type="ECO:0000313" key="2">
    <source>
        <dbReference type="Proteomes" id="UP000283095"/>
    </source>
</evidence>
<dbReference type="AlphaFoldDB" id="A0A3T0KZB0"/>
<organism evidence="1 2">
    <name type="scientific">Peribacillus asahii</name>
    <dbReference type="NCBI Taxonomy" id="228899"/>
    <lineage>
        <taxon>Bacteria</taxon>
        <taxon>Bacillati</taxon>
        <taxon>Bacillota</taxon>
        <taxon>Bacilli</taxon>
        <taxon>Bacillales</taxon>
        <taxon>Bacillaceae</taxon>
        <taxon>Peribacillus</taxon>
    </lineage>
</organism>
<protein>
    <submittedName>
        <fullName evidence="1">Uncharacterized protein</fullName>
    </submittedName>
</protein>
<dbReference type="KEGG" id="pasa:BAOM_p021"/>
<reference evidence="1 2" key="1">
    <citation type="submission" date="2018-01" db="EMBL/GenBank/DDBJ databases">
        <title>Bacillus asahii Genome sequencing and assembly.</title>
        <authorList>
            <person name="Jiang H."/>
            <person name="Feng Y."/>
            <person name="Zhao F."/>
            <person name="Lin X."/>
        </authorList>
    </citation>
    <scope>NUCLEOTIDE SEQUENCE [LARGE SCALE GENOMIC DNA]</scope>
    <source>
        <strain evidence="1 2">OM18</strain>
        <plasmid evidence="2">pom18</plasmid>
    </source>
</reference>
<proteinExistence type="predicted"/>
<sequence>MSKELVGFSVPNSLLNKFNDNVQRNYRYRKIREYIKNLNDNIEIKSSISKDVSIYPIRLDEIERRKINRIVINNSSKGNKITGSDVISYVINEINSMPVRIRDTMHTSFTLDANVYQELVTLLKGDIINLSFEEFVLNDYKTPNIEYIKSYKSIDPKAIPILLDKSVIKLLDQIKDSVSNIVGKKVSRSNIIRDAINQMIVSFKNEDNEVIQLQEKIMNDILSLKSIGGKKVVKELIEEVQNLVDSNIT</sequence>
<dbReference type="RefSeq" id="WP_127762729.1">
    <property type="nucleotide sequence ID" value="NZ_CP026096.1"/>
</dbReference>
<keyword evidence="1" id="KW-0614">Plasmid</keyword>
<gene>
    <name evidence="1" type="ORF">BAOM_p021</name>
</gene>
<accession>A0A3T0KZB0</accession>
<dbReference type="Proteomes" id="UP000283095">
    <property type="component" value="Plasmid pOM18"/>
</dbReference>
<geneLocation type="plasmid" evidence="2">
    <name>pom18</name>
</geneLocation>